<accession>X0UMZ0</accession>
<gene>
    <name evidence="1" type="ORF">S01H1_27440</name>
</gene>
<feature type="non-terminal residue" evidence="1">
    <location>
        <position position="142"/>
    </location>
</feature>
<protein>
    <submittedName>
        <fullName evidence="1">Uncharacterized protein</fullName>
    </submittedName>
</protein>
<reference evidence="1" key="1">
    <citation type="journal article" date="2014" name="Front. Microbiol.">
        <title>High frequency of phylogenetically diverse reductive dehalogenase-homologous genes in deep subseafloor sedimentary metagenomes.</title>
        <authorList>
            <person name="Kawai M."/>
            <person name="Futagami T."/>
            <person name="Toyoda A."/>
            <person name="Takaki Y."/>
            <person name="Nishi S."/>
            <person name="Hori S."/>
            <person name="Arai W."/>
            <person name="Tsubouchi T."/>
            <person name="Morono Y."/>
            <person name="Uchiyama I."/>
            <person name="Ito T."/>
            <person name="Fujiyama A."/>
            <person name="Inagaki F."/>
            <person name="Takami H."/>
        </authorList>
    </citation>
    <scope>NUCLEOTIDE SEQUENCE</scope>
    <source>
        <strain evidence="1">Expedition CK06-06</strain>
    </source>
</reference>
<comment type="caution">
    <text evidence="1">The sequence shown here is derived from an EMBL/GenBank/DDBJ whole genome shotgun (WGS) entry which is preliminary data.</text>
</comment>
<name>X0UMZ0_9ZZZZ</name>
<dbReference type="AlphaFoldDB" id="X0UMZ0"/>
<proteinExistence type="predicted"/>
<sequence>MEIKAPIEVDPPPLDIINQKILFEVEYINGAWGWVHNGRYIDNSGRLYNYYLYEDRWKPQRNGIYTESELFEKFNHSKEFVKQIDYNELTQMANLIPAASKGKLSDPVGVMADAGLLTYKGYLYDESENEYIEVILRVSGDD</sequence>
<evidence type="ECO:0000313" key="1">
    <source>
        <dbReference type="EMBL" id="GAF89870.1"/>
    </source>
</evidence>
<dbReference type="EMBL" id="BARS01016707">
    <property type="protein sequence ID" value="GAF89870.1"/>
    <property type="molecule type" value="Genomic_DNA"/>
</dbReference>
<organism evidence="1">
    <name type="scientific">marine sediment metagenome</name>
    <dbReference type="NCBI Taxonomy" id="412755"/>
    <lineage>
        <taxon>unclassified sequences</taxon>
        <taxon>metagenomes</taxon>
        <taxon>ecological metagenomes</taxon>
    </lineage>
</organism>